<feature type="binding site" evidence="5">
    <location>
        <position position="38"/>
    </location>
    <ligand>
        <name>S-adenosyl-L-methionine</name>
        <dbReference type="ChEBI" id="CHEBI:59789"/>
    </ligand>
</feature>
<feature type="compositionally biased region" description="Low complexity" evidence="6">
    <location>
        <begin position="271"/>
        <end position="282"/>
    </location>
</feature>
<dbReference type="SUPFAM" id="SSF53335">
    <property type="entry name" value="S-adenosyl-L-methionine-dependent methyltransferases"/>
    <property type="match status" value="1"/>
</dbReference>
<proteinExistence type="inferred from homology"/>
<keyword evidence="9" id="KW-1185">Reference proteome</keyword>
<feature type="region of interest" description="Disordered" evidence="6">
    <location>
        <begin position="262"/>
        <end position="288"/>
    </location>
</feature>
<keyword evidence="2 5" id="KW-0808">Transferase</keyword>
<dbReference type="RefSeq" id="WP_274043833.1">
    <property type="nucleotide sequence ID" value="NZ_JANCPR020000013.1"/>
</dbReference>
<dbReference type="InterPro" id="IPR029063">
    <property type="entry name" value="SAM-dependent_MTases_sf"/>
</dbReference>
<evidence type="ECO:0000256" key="1">
    <source>
        <dbReference type="ARBA" id="ARBA00022603"/>
    </source>
</evidence>
<evidence type="ECO:0000256" key="3">
    <source>
        <dbReference type="ARBA" id="ARBA00022691"/>
    </source>
</evidence>
<evidence type="ECO:0000256" key="4">
    <source>
        <dbReference type="ARBA" id="ARBA00022884"/>
    </source>
</evidence>
<dbReference type="NCBIfam" id="NF000337">
    <property type="entry name" value="erm_SHROVE"/>
    <property type="match status" value="1"/>
</dbReference>
<dbReference type="PROSITE" id="PS51689">
    <property type="entry name" value="SAM_RNA_A_N6_MT"/>
    <property type="match status" value="1"/>
</dbReference>
<dbReference type="InterPro" id="IPR001737">
    <property type="entry name" value="KsgA/Erm"/>
</dbReference>
<keyword evidence="4 5" id="KW-0694">RNA-binding</keyword>
<reference evidence="8 9" key="1">
    <citation type="submission" date="2023-05" db="EMBL/GenBank/DDBJ databases">
        <title>Streptantibioticus silvisoli sp. nov., acidotolerant actinomycetes 1 from pine litter.</title>
        <authorList>
            <person name="Swiecimska M."/>
            <person name="Golinska P."/>
            <person name="Sangal V."/>
            <person name="Wachnowicz B."/>
            <person name="Goodfellow M."/>
        </authorList>
    </citation>
    <scope>NUCLEOTIDE SEQUENCE [LARGE SCALE GENOMIC DNA]</scope>
    <source>
        <strain evidence="8 9">DSM 42109</strain>
    </source>
</reference>
<comment type="caution">
    <text evidence="8">The sequence shown here is derived from an EMBL/GenBank/DDBJ whole genome shotgun (WGS) entry which is preliminary data.</text>
</comment>
<feature type="binding site" evidence="5">
    <location>
        <position position="100"/>
    </location>
    <ligand>
        <name>S-adenosyl-L-methionine</name>
        <dbReference type="ChEBI" id="CHEBI:59789"/>
    </ligand>
</feature>
<dbReference type="EMBL" id="JANCPR020000013">
    <property type="protein sequence ID" value="MDJ1133340.1"/>
    <property type="molecule type" value="Genomic_DNA"/>
</dbReference>
<dbReference type="Pfam" id="PF00398">
    <property type="entry name" value="RrnaAD"/>
    <property type="match status" value="1"/>
</dbReference>
<evidence type="ECO:0000259" key="7">
    <source>
        <dbReference type="SMART" id="SM00650"/>
    </source>
</evidence>
<dbReference type="CDD" id="cd02440">
    <property type="entry name" value="AdoMet_MTases"/>
    <property type="match status" value="1"/>
</dbReference>
<feature type="binding site" evidence="5">
    <location>
        <position position="11"/>
    </location>
    <ligand>
        <name>S-adenosyl-L-methionine</name>
        <dbReference type="ChEBI" id="CHEBI:59789"/>
    </ligand>
</feature>
<evidence type="ECO:0000256" key="5">
    <source>
        <dbReference type="PROSITE-ProRule" id="PRU01026"/>
    </source>
</evidence>
<dbReference type="NCBIfam" id="NF000499">
    <property type="entry name" value="Erm23S_rRNA_broad"/>
    <property type="match status" value="1"/>
</dbReference>
<feature type="binding site" evidence="5">
    <location>
        <position position="84"/>
    </location>
    <ligand>
        <name>S-adenosyl-L-methionine</name>
        <dbReference type="ChEBI" id="CHEBI:59789"/>
    </ligand>
</feature>
<evidence type="ECO:0000256" key="6">
    <source>
        <dbReference type="SAM" id="MobiDB-lite"/>
    </source>
</evidence>
<organism evidence="8 9">
    <name type="scientific">Streptomyces iconiensis</name>
    <dbReference type="NCBI Taxonomy" id="1384038"/>
    <lineage>
        <taxon>Bacteria</taxon>
        <taxon>Bacillati</taxon>
        <taxon>Actinomycetota</taxon>
        <taxon>Actinomycetes</taxon>
        <taxon>Kitasatosporales</taxon>
        <taxon>Streptomycetaceae</taxon>
        <taxon>Streptomyces</taxon>
    </lineage>
</organism>
<protein>
    <submittedName>
        <fullName evidence="8">ErmE/ErmH/ErmO/ErmR family 23S rRNA (Adenine(2058)-N(6))-methyltransferase</fullName>
    </submittedName>
</protein>
<dbReference type="InterPro" id="IPR020598">
    <property type="entry name" value="rRNA_Ade_methylase_Trfase_N"/>
</dbReference>
<dbReference type="Proteomes" id="UP001214441">
    <property type="component" value="Unassembled WGS sequence"/>
</dbReference>
<dbReference type="SMART" id="SM00650">
    <property type="entry name" value="rADc"/>
    <property type="match status" value="1"/>
</dbReference>
<feature type="binding site" evidence="5">
    <location>
        <position position="13"/>
    </location>
    <ligand>
        <name>S-adenosyl-L-methionine</name>
        <dbReference type="ChEBI" id="CHEBI:59789"/>
    </ligand>
</feature>
<feature type="binding site" evidence="5">
    <location>
        <position position="59"/>
    </location>
    <ligand>
        <name>S-adenosyl-L-methionine</name>
        <dbReference type="ChEBI" id="CHEBI:59789"/>
    </ligand>
</feature>
<accession>A0ABT6ZW91</accession>
<keyword evidence="3 5" id="KW-0949">S-adenosyl-L-methionine</keyword>
<evidence type="ECO:0000256" key="2">
    <source>
        <dbReference type="ARBA" id="ARBA00022679"/>
    </source>
</evidence>
<dbReference type="PANTHER" id="PTHR11727">
    <property type="entry name" value="DIMETHYLADENOSINE TRANSFERASE"/>
    <property type="match status" value="1"/>
</dbReference>
<name>A0ABT6ZW91_9ACTN</name>
<dbReference type="Gene3D" id="3.40.50.150">
    <property type="entry name" value="Vaccinia Virus protein VP39"/>
    <property type="match status" value="1"/>
</dbReference>
<dbReference type="PANTHER" id="PTHR11727:SF7">
    <property type="entry name" value="DIMETHYLADENOSINE TRANSFERASE-RELATED"/>
    <property type="match status" value="1"/>
</dbReference>
<keyword evidence="1 5" id="KW-0489">Methyltransferase</keyword>
<dbReference type="PROSITE" id="PS01131">
    <property type="entry name" value="RRNA_A_DIMETH"/>
    <property type="match status" value="1"/>
</dbReference>
<evidence type="ECO:0000313" key="8">
    <source>
        <dbReference type="EMBL" id="MDJ1133340.1"/>
    </source>
</evidence>
<gene>
    <name evidence="8" type="primary">erm</name>
    <name evidence="8" type="ORF">NMN56_015480</name>
</gene>
<feature type="domain" description="Ribosomal RNA adenine methylase transferase N-terminal" evidence="7">
    <location>
        <begin position="18"/>
        <end position="182"/>
    </location>
</feature>
<sequence>MARRRKTLSQNFLNSPYAVGLVVRLAAPGAGELVVEPGAGEGVLTRALARRCDRLVAHEVDPALMARLSARTRGLAHVRAVQGDFLRSLPPREPFAVVGNIPFSRTSDIVRWCLEAPSLTSATLVTQHEYARKRTGGHGRWSLLTVRTWPEYEWRLLARVTRHHFTPVPRTDAAVLRVERRTVPLLAREALPYYGEFTAHGFTGVGGSLFATLCRRHPTRRVRAAFRDLGLAEPAPVGHVNPQQWLSLFDALYGNGPARAPVTTGVSSRAGSAPRLPGSPRSRASRRG</sequence>
<evidence type="ECO:0000313" key="9">
    <source>
        <dbReference type="Proteomes" id="UP001214441"/>
    </source>
</evidence>
<comment type="similarity">
    <text evidence="5">Belongs to the class I-like SAM-binding methyltransferase superfamily. rRNA adenine N(6)-methyltransferase family.</text>
</comment>
<dbReference type="Gene3D" id="1.10.8.100">
    <property type="entry name" value="Ribosomal RNA adenine dimethylase-like, domain 2"/>
    <property type="match status" value="1"/>
</dbReference>
<dbReference type="InterPro" id="IPR023165">
    <property type="entry name" value="rRNA_Ade_diMease-like_C"/>
</dbReference>
<dbReference type="InterPro" id="IPR020596">
    <property type="entry name" value="rRNA_Ade_Mease_Trfase_CS"/>
</dbReference>